<keyword evidence="8" id="KW-0406">Ion transport</keyword>
<accession>A0ABP0FHW7</accession>
<feature type="repeat" description="ANK" evidence="10">
    <location>
        <begin position="128"/>
        <end position="160"/>
    </location>
</feature>
<evidence type="ECO:0000256" key="4">
    <source>
        <dbReference type="ARBA" id="ARBA00022568"/>
    </source>
</evidence>
<keyword evidence="10" id="KW-0040">ANK repeat</keyword>
<feature type="repeat" description="ANK" evidence="10">
    <location>
        <begin position="62"/>
        <end position="94"/>
    </location>
</feature>
<feature type="repeat" description="ANK" evidence="10">
    <location>
        <begin position="95"/>
        <end position="127"/>
    </location>
</feature>
<keyword evidence="3" id="KW-1003">Cell membrane</keyword>
<evidence type="ECO:0000256" key="2">
    <source>
        <dbReference type="ARBA" id="ARBA00022448"/>
    </source>
</evidence>
<evidence type="ECO:0000256" key="9">
    <source>
        <dbReference type="ARBA" id="ARBA00023303"/>
    </source>
</evidence>
<dbReference type="InterPro" id="IPR024862">
    <property type="entry name" value="TRPV"/>
</dbReference>
<keyword evidence="13" id="KW-1185">Reference proteome</keyword>
<keyword evidence="2" id="KW-0813">Transport</keyword>
<dbReference type="Pfam" id="PF12796">
    <property type="entry name" value="Ank_2"/>
    <property type="match status" value="1"/>
</dbReference>
<organism evidence="12 13">
    <name type="scientific">Clavelina lepadiformis</name>
    <name type="common">Light-bulb sea squirt</name>
    <name type="synonym">Ascidia lepadiformis</name>
    <dbReference type="NCBI Taxonomy" id="159417"/>
    <lineage>
        <taxon>Eukaryota</taxon>
        <taxon>Metazoa</taxon>
        <taxon>Chordata</taxon>
        <taxon>Tunicata</taxon>
        <taxon>Ascidiacea</taxon>
        <taxon>Aplousobranchia</taxon>
        <taxon>Clavelinidae</taxon>
        <taxon>Clavelina</taxon>
    </lineage>
</organism>
<feature type="transmembrane region" description="Helical" evidence="11">
    <location>
        <begin position="483"/>
        <end position="500"/>
    </location>
</feature>
<dbReference type="EMBL" id="CAWYQH010000057">
    <property type="protein sequence ID" value="CAK8679224.1"/>
    <property type="molecule type" value="Genomic_DNA"/>
</dbReference>
<evidence type="ECO:0000256" key="5">
    <source>
        <dbReference type="ARBA" id="ARBA00022673"/>
    </source>
</evidence>
<keyword evidence="11" id="KW-0812">Transmembrane</keyword>
<dbReference type="PANTHER" id="PTHR10582:SF33">
    <property type="entry name" value="TRANSIENT RECEPTOR POTENTIAL CHANNEL PYREXIA"/>
    <property type="match status" value="1"/>
</dbReference>
<feature type="transmembrane region" description="Helical" evidence="11">
    <location>
        <begin position="427"/>
        <end position="448"/>
    </location>
</feature>
<dbReference type="SUPFAM" id="SSF48403">
    <property type="entry name" value="Ankyrin repeat"/>
    <property type="match status" value="1"/>
</dbReference>
<dbReference type="InterPro" id="IPR002110">
    <property type="entry name" value="Ankyrin_rpt"/>
</dbReference>
<keyword evidence="4" id="KW-0109">Calcium transport</keyword>
<feature type="transmembrane region" description="Helical" evidence="11">
    <location>
        <begin position="344"/>
        <end position="364"/>
    </location>
</feature>
<keyword evidence="11" id="KW-1133">Transmembrane helix</keyword>
<sequence length="507" mass="58582">MQDQATSGYEVQRTKEANVVKEGFNKQLISYFVKLAKKDEIDLKYVDKLLHDGADINCRDKHGQGLLHEVARKWPQDILEFLLERGADIDIKDRLRRTPLHIAAAVDRPTMVELLIDGGCDIEAQTTECQTPLHYAARYDAASSLEVLLAYEAEMEAKDHKGRTPLFVAAELDRSVAAKYLLEEGADASVINNYNQLCLTFMIINMGPVSVIALDQFHHKDRANRKQYFRLSRLESETCLKPEKQEILNQKNRPKADTLVKHLGGPGPNLAKNPLEVIVQYRQLELIMHPVIKRLIDVKWEQFGRRTAIIHLVQNFVFNLIWTILGVGVPWYVRNQYNFPQDAWRVVLLVLGCCMTLYFVVLEIKEIVLANSKFVDWQKWRKEQIKHDIMLCHPTWKKEKEYLKQQKEKVKKASPSYFKDSWNYFDWAVYSLISLVVITHVIDVVLFVSNPTPPCCNADGPAVSCFVDSCSNGFVNNQSLTTWNNRIFVITIILLWLRLMKFTRAFR</sequence>
<comment type="caution">
    <text evidence="12">The sequence shown here is derived from an EMBL/GenBank/DDBJ whole genome shotgun (WGS) entry which is preliminary data.</text>
</comment>
<proteinExistence type="predicted"/>
<evidence type="ECO:0000256" key="1">
    <source>
        <dbReference type="ARBA" id="ARBA00004651"/>
    </source>
</evidence>
<dbReference type="InterPro" id="IPR036770">
    <property type="entry name" value="Ankyrin_rpt-contain_sf"/>
</dbReference>
<evidence type="ECO:0000256" key="7">
    <source>
        <dbReference type="ARBA" id="ARBA00022837"/>
    </source>
</evidence>
<keyword evidence="11" id="KW-0472">Membrane</keyword>
<evidence type="ECO:0000313" key="12">
    <source>
        <dbReference type="EMBL" id="CAK8679224.1"/>
    </source>
</evidence>
<feature type="transmembrane region" description="Helical" evidence="11">
    <location>
        <begin position="309"/>
        <end position="332"/>
    </location>
</feature>
<dbReference type="PROSITE" id="PS50088">
    <property type="entry name" value="ANK_REPEAT"/>
    <property type="match status" value="4"/>
</dbReference>
<reference evidence="12 13" key="1">
    <citation type="submission" date="2024-02" db="EMBL/GenBank/DDBJ databases">
        <authorList>
            <person name="Daric V."/>
            <person name="Darras S."/>
        </authorList>
    </citation>
    <scope>NUCLEOTIDE SEQUENCE [LARGE SCALE GENOMIC DNA]</scope>
</reference>
<evidence type="ECO:0000256" key="6">
    <source>
        <dbReference type="ARBA" id="ARBA00022737"/>
    </source>
</evidence>
<gene>
    <name evidence="12" type="ORF">CVLEPA_LOCUS9477</name>
</gene>
<dbReference type="Proteomes" id="UP001642483">
    <property type="component" value="Unassembled WGS sequence"/>
</dbReference>
<keyword evidence="5" id="KW-0107">Calcium channel</keyword>
<keyword evidence="6" id="KW-0677">Repeat</keyword>
<evidence type="ECO:0000256" key="3">
    <source>
        <dbReference type="ARBA" id="ARBA00022475"/>
    </source>
</evidence>
<dbReference type="PANTHER" id="PTHR10582">
    <property type="entry name" value="TRANSIENT RECEPTOR POTENTIAL ION CHANNEL PROTEIN"/>
    <property type="match status" value="1"/>
</dbReference>
<dbReference type="PROSITE" id="PS50297">
    <property type="entry name" value="ANK_REP_REGION"/>
    <property type="match status" value="4"/>
</dbReference>
<evidence type="ECO:0000256" key="10">
    <source>
        <dbReference type="PROSITE-ProRule" id="PRU00023"/>
    </source>
</evidence>
<evidence type="ECO:0000256" key="11">
    <source>
        <dbReference type="SAM" id="Phobius"/>
    </source>
</evidence>
<name>A0ABP0FHW7_CLALP</name>
<evidence type="ECO:0000313" key="13">
    <source>
        <dbReference type="Proteomes" id="UP001642483"/>
    </source>
</evidence>
<protein>
    <submittedName>
        <fullName evidence="12">Uncharacterized protein</fullName>
    </submittedName>
</protein>
<keyword evidence="7" id="KW-0106">Calcium</keyword>
<dbReference type="Gene3D" id="1.25.40.20">
    <property type="entry name" value="Ankyrin repeat-containing domain"/>
    <property type="match status" value="2"/>
</dbReference>
<evidence type="ECO:0000256" key="8">
    <source>
        <dbReference type="ARBA" id="ARBA00023065"/>
    </source>
</evidence>
<comment type="subcellular location">
    <subcellularLocation>
        <location evidence="1">Cell membrane</location>
        <topology evidence="1">Multi-pass membrane protein</topology>
    </subcellularLocation>
</comment>
<feature type="repeat" description="ANK" evidence="10">
    <location>
        <begin position="161"/>
        <end position="193"/>
    </location>
</feature>
<dbReference type="Pfam" id="PF00023">
    <property type="entry name" value="Ank"/>
    <property type="match status" value="1"/>
</dbReference>
<keyword evidence="9" id="KW-0407">Ion channel</keyword>
<dbReference type="SMART" id="SM00248">
    <property type="entry name" value="ANK"/>
    <property type="match status" value="4"/>
</dbReference>